<reference evidence="1" key="2">
    <citation type="journal article" date="2022" name="Microbiol. Resour. Announc.">
        <title>Metagenome Sequencing to Explore Phylogenomics of Terrestrial Cyanobacteria.</title>
        <authorList>
            <person name="Ward R.D."/>
            <person name="Stajich J.E."/>
            <person name="Johansen J.R."/>
            <person name="Huntemann M."/>
            <person name="Clum A."/>
            <person name="Foster B."/>
            <person name="Foster B."/>
            <person name="Roux S."/>
            <person name="Palaniappan K."/>
            <person name="Varghese N."/>
            <person name="Mukherjee S."/>
            <person name="Reddy T.B.K."/>
            <person name="Daum C."/>
            <person name="Copeland A."/>
            <person name="Chen I.A."/>
            <person name="Ivanova N.N."/>
            <person name="Kyrpides N.C."/>
            <person name="Shapiro N."/>
            <person name="Eloe-Fadrosh E.A."/>
            <person name="Pietrasiak N."/>
        </authorList>
    </citation>
    <scope>NUCLEOTIDE SEQUENCE</scope>
    <source>
        <strain evidence="1">CPER-KK1</strain>
    </source>
</reference>
<dbReference type="EMBL" id="JAHHIF010000043">
    <property type="protein sequence ID" value="MBW4547546.1"/>
    <property type="molecule type" value="Genomic_DNA"/>
</dbReference>
<reference evidence="1" key="1">
    <citation type="submission" date="2021-05" db="EMBL/GenBank/DDBJ databases">
        <authorList>
            <person name="Pietrasiak N."/>
            <person name="Ward R."/>
            <person name="Stajich J.E."/>
            <person name="Kurbessoian T."/>
        </authorList>
    </citation>
    <scope>NUCLEOTIDE SEQUENCE</scope>
    <source>
        <strain evidence="1">CPER-KK1</strain>
    </source>
</reference>
<dbReference type="Proteomes" id="UP000753908">
    <property type="component" value="Unassembled WGS sequence"/>
</dbReference>
<evidence type="ECO:0000313" key="1">
    <source>
        <dbReference type="EMBL" id="MBW4547546.1"/>
    </source>
</evidence>
<dbReference type="AlphaFoldDB" id="A0A951UDC7"/>
<sequence>MTIWTKKHTTFSVQNRLTPTARELWQWLLDEIPEGSSEIIDLRDFNKWVKKTRGFPHDPKTVKSAAKQLRDAGVLIHPKSYTAYVWRWTLKSINLLLFPISRPTKKKSALAPQIPDLDPSNPESPVDEAITTTTVLEDSETDDFTQKLDACKKAGIYYEPKDAKFLRSFSLQEVLKAILYFLFNRDGVRKPEGWFKVCLEDNWAAKEEERHQHRLQWSTQGLFDAIRHCNNMIGAI</sequence>
<accession>A0A951UDC7</accession>
<proteinExistence type="predicted"/>
<gene>
    <name evidence="1" type="ORF">KME25_24360</name>
</gene>
<comment type="caution">
    <text evidence="1">The sequence shown here is derived from an EMBL/GenBank/DDBJ whole genome shotgun (WGS) entry which is preliminary data.</text>
</comment>
<evidence type="ECO:0000313" key="2">
    <source>
        <dbReference type="Proteomes" id="UP000753908"/>
    </source>
</evidence>
<name>A0A951UDC7_9CYAN</name>
<protein>
    <submittedName>
        <fullName evidence="1">Uncharacterized protein</fullName>
    </submittedName>
</protein>
<organism evidence="1 2">
    <name type="scientific">Symplocastrum torsivum CPER-KK1</name>
    <dbReference type="NCBI Taxonomy" id="450513"/>
    <lineage>
        <taxon>Bacteria</taxon>
        <taxon>Bacillati</taxon>
        <taxon>Cyanobacteriota</taxon>
        <taxon>Cyanophyceae</taxon>
        <taxon>Oscillatoriophycideae</taxon>
        <taxon>Oscillatoriales</taxon>
        <taxon>Microcoleaceae</taxon>
        <taxon>Symplocastrum</taxon>
    </lineage>
</organism>